<name>A0A1E5NYQ1_9ACTN</name>
<reference evidence="1 2" key="1">
    <citation type="submission" date="2016-08" db="EMBL/GenBank/DDBJ databases">
        <title>Complete genome sequence of Streptomyces agglomeratus strain 6-3-2, a novel anti-MRSA actinomycete isolated from Wuli of Tebit, China.</title>
        <authorList>
            <person name="Chen X."/>
        </authorList>
    </citation>
    <scope>NUCLEOTIDE SEQUENCE [LARGE SCALE GENOMIC DNA]</scope>
    <source>
        <strain evidence="1 2">6-3-2</strain>
    </source>
</reference>
<organism evidence="1 2">
    <name type="scientific">Streptomyces agglomeratus</name>
    <dbReference type="NCBI Taxonomy" id="285458"/>
    <lineage>
        <taxon>Bacteria</taxon>
        <taxon>Bacillati</taxon>
        <taxon>Actinomycetota</taxon>
        <taxon>Actinomycetes</taxon>
        <taxon>Kitasatosporales</taxon>
        <taxon>Streptomycetaceae</taxon>
        <taxon>Streptomyces</taxon>
    </lineage>
</organism>
<dbReference type="EMBL" id="MEHJ01000002">
    <property type="protein sequence ID" value="OEJ21445.1"/>
    <property type="molecule type" value="Genomic_DNA"/>
</dbReference>
<accession>A0A1E5NYQ1</accession>
<evidence type="ECO:0000313" key="2">
    <source>
        <dbReference type="Proteomes" id="UP000095759"/>
    </source>
</evidence>
<proteinExistence type="predicted"/>
<dbReference type="STRING" id="285458.BGM19_38395"/>
<keyword evidence="2" id="KW-1185">Reference proteome</keyword>
<protein>
    <submittedName>
        <fullName evidence="1">Uncharacterized protein</fullName>
    </submittedName>
</protein>
<sequence length="63" mass="7296">MLQVAHSSGRGEWTPTRLAARWRRMPLSPWLLLRSRGSFRLLLTLLRLRRSPLRNLSGSLRSG</sequence>
<evidence type="ECO:0000313" key="1">
    <source>
        <dbReference type="EMBL" id="OEJ21445.1"/>
    </source>
</evidence>
<dbReference type="Proteomes" id="UP000095759">
    <property type="component" value="Unassembled WGS sequence"/>
</dbReference>
<dbReference type="AlphaFoldDB" id="A0A1E5NYQ1"/>
<gene>
    <name evidence="1" type="ORF">AS594_38435</name>
</gene>
<comment type="caution">
    <text evidence="1">The sequence shown here is derived from an EMBL/GenBank/DDBJ whole genome shotgun (WGS) entry which is preliminary data.</text>
</comment>